<gene>
    <name evidence="2" type="ORF">SAMEA2259716_00298</name>
</gene>
<name>A0A1T8GVV1_9MYCO</name>
<evidence type="ECO:0000313" key="3">
    <source>
        <dbReference type="Proteomes" id="UP000190074"/>
    </source>
</evidence>
<dbReference type="AlphaFoldDB" id="A0A1T8GVV1"/>
<dbReference type="Proteomes" id="UP000190074">
    <property type="component" value="Unassembled WGS sequence"/>
</dbReference>
<reference evidence="2 3" key="1">
    <citation type="submission" date="2016-11" db="EMBL/GenBank/DDBJ databases">
        <authorList>
            <consortium name="Pathogen Informatics"/>
        </authorList>
    </citation>
    <scope>NUCLEOTIDE SEQUENCE [LARGE SCALE GENOMIC DNA]</scope>
    <source>
        <strain evidence="2 3">911</strain>
    </source>
</reference>
<evidence type="ECO:0000256" key="1">
    <source>
        <dbReference type="SAM" id="MobiDB-lite"/>
    </source>
</evidence>
<evidence type="ECO:0000313" key="2">
    <source>
        <dbReference type="EMBL" id="SKL37683.1"/>
    </source>
</evidence>
<accession>A0A1T8GVV1</accession>
<feature type="region of interest" description="Disordered" evidence="1">
    <location>
        <begin position="1"/>
        <end position="22"/>
    </location>
</feature>
<organism evidence="2 3">
    <name type="scientific">Mycobacteroides abscessus subsp. massiliense</name>
    <dbReference type="NCBI Taxonomy" id="1962118"/>
    <lineage>
        <taxon>Bacteria</taxon>
        <taxon>Bacillati</taxon>
        <taxon>Actinomycetota</taxon>
        <taxon>Actinomycetes</taxon>
        <taxon>Mycobacteriales</taxon>
        <taxon>Mycobacteriaceae</taxon>
        <taxon>Mycobacteroides</taxon>
        <taxon>Mycobacteroides abscessus</taxon>
    </lineage>
</organism>
<sequence length="69" mass="7201">MSDHSSPQAAPTEGAASPRFETPVEIIKGQAIRYVDTWQVGDGPNTLAWAVVDALADGGYAIVTTGVSR</sequence>
<protein>
    <submittedName>
        <fullName evidence="2">Uncharacterized protein</fullName>
    </submittedName>
</protein>
<proteinExistence type="predicted"/>
<dbReference type="RefSeq" id="WP_079626675.1">
    <property type="nucleotide sequence ID" value="NZ_FVGW01000001.1"/>
</dbReference>
<dbReference type="EMBL" id="FVGW01000001">
    <property type="protein sequence ID" value="SKL37683.1"/>
    <property type="molecule type" value="Genomic_DNA"/>
</dbReference>